<keyword evidence="9" id="KW-1185">Reference proteome</keyword>
<dbReference type="AlphaFoldDB" id="A0A5R9KJT5"/>
<proteinExistence type="inferred from homology"/>
<dbReference type="GO" id="GO:1990281">
    <property type="term" value="C:efflux pump complex"/>
    <property type="evidence" value="ECO:0007669"/>
    <property type="project" value="TreeGrafter"/>
</dbReference>
<evidence type="ECO:0000256" key="2">
    <source>
        <dbReference type="ARBA" id="ARBA00007613"/>
    </source>
</evidence>
<keyword evidence="4" id="KW-1134">Transmembrane beta strand</keyword>
<comment type="caution">
    <text evidence="8">The sequence shown here is derived from an EMBL/GenBank/DDBJ whole genome shotgun (WGS) entry which is preliminary data.</text>
</comment>
<evidence type="ECO:0000313" key="9">
    <source>
        <dbReference type="Proteomes" id="UP000309788"/>
    </source>
</evidence>
<evidence type="ECO:0000256" key="6">
    <source>
        <dbReference type="ARBA" id="ARBA00023136"/>
    </source>
</evidence>
<evidence type="ECO:0000313" key="8">
    <source>
        <dbReference type="EMBL" id="TLU96444.1"/>
    </source>
</evidence>
<dbReference type="Gene3D" id="1.20.1600.10">
    <property type="entry name" value="Outer membrane efflux proteins (OEP)"/>
    <property type="match status" value="1"/>
</dbReference>
<dbReference type="PANTHER" id="PTHR30026">
    <property type="entry name" value="OUTER MEMBRANE PROTEIN TOLC"/>
    <property type="match status" value="1"/>
</dbReference>
<keyword evidence="3" id="KW-0813">Transport</keyword>
<dbReference type="InterPro" id="IPR003423">
    <property type="entry name" value="OMP_efflux"/>
</dbReference>
<dbReference type="OrthoDB" id="9811587at2"/>
<dbReference type="Proteomes" id="UP000309788">
    <property type="component" value="Unassembled WGS sequence"/>
</dbReference>
<dbReference type="SUPFAM" id="SSF56954">
    <property type="entry name" value="Outer membrane efflux proteins (OEP)"/>
    <property type="match status" value="1"/>
</dbReference>
<evidence type="ECO:0000256" key="7">
    <source>
        <dbReference type="ARBA" id="ARBA00023237"/>
    </source>
</evidence>
<evidence type="ECO:0000256" key="5">
    <source>
        <dbReference type="ARBA" id="ARBA00022692"/>
    </source>
</evidence>
<keyword evidence="5" id="KW-0812">Transmembrane</keyword>
<accession>A0A5R9KJT5</accession>
<dbReference type="PANTHER" id="PTHR30026:SF20">
    <property type="entry name" value="OUTER MEMBRANE PROTEIN TOLC"/>
    <property type="match status" value="1"/>
</dbReference>
<reference evidence="8 9" key="1">
    <citation type="submission" date="2019-05" db="EMBL/GenBank/DDBJ databases">
        <authorList>
            <person name="Qu J.-H."/>
        </authorList>
    </citation>
    <scope>NUCLEOTIDE SEQUENCE [LARGE SCALE GENOMIC DNA]</scope>
    <source>
        <strain evidence="8 9">Z12</strain>
    </source>
</reference>
<dbReference type="GO" id="GO:0015288">
    <property type="term" value="F:porin activity"/>
    <property type="evidence" value="ECO:0007669"/>
    <property type="project" value="TreeGrafter"/>
</dbReference>
<dbReference type="Pfam" id="PF02321">
    <property type="entry name" value="OEP"/>
    <property type="match status" value="2"/>
</dbReference>
<organism evidence="8 9">
    <name type="scientific">Dyadobacter sediminis</name>
    <dbReference type="NCBI Taxonomy" id="1493691"/>
    <lineage>
        <taxon>Bacteria</taxon>
        <taxon>Pseudomonadati</taxon>
        <taxon>Bacteroidota</taxon>
        <taxon>Cytophagia</taxon>
        <taxon>Cytophagales</taxon>
        <taxon>Spirosomataceae</taxon>
        <taxon>Dyadobacter</taxon>
    </lineage>
</organism>
<keyword evidence="6" id="KW-0472">Membrane</keyword>
<evidence type="ECO:0000256" key="3">
    <source>
        <dbReference type="ARBA" id="ARBA00022448"/>
    </source>
</evidence>
<sequence length="497" mass="56029">MSAQMVQRSQWTPIFPKILQAMYFFTKKLFQISLCTALAVPAHAQDTLSLIECIDLALVRNLEIKEADLGLQSTINTHQQTKRELLPSVEGVFNPGYSLGRSVDPYTNLITNNQIGTNSLWIKADWIIFNGYQRKNAQEQAAMNLSASQLDVQSSRNSIVLHVLQAYMQVLMSKELLNMALAQSESTQQQIDRTNKQIRLQVVPESALYSLLAQLANDKIQITNAGNDLRIARMNLNQQLNRSATESEFELTPVENSDTILVHENWKDIYLASSNLLPEIKASEIRVKSAEKSLEIARGLKHPVFSLSSSFGTAFSSIARKTVISENYTETPINAFVNVDGKKYQATSFGPSVEQKTIGYFNQLGLNRAFSINLSIRIPVFNATRSSFKMQEARIQKMIAANQQSQVRQALMQQIEQAFITFENAVERYKTLYEQVVVLEKALHVAEIRLANGVSSPLEYTMAKSSLDRAKANLIQTKYECTVRKKVLQFYETGYAE</sequence>
<comment type="subcellular location">
    <subcellularLocation>
        <location evidence="1">Cell outer membrane</location>
    </subcellularLocation>
</comment>
<dbReference type="InterPro" id="IPR051906">
    <property type="entry name" value="TolC-like"/>
</dbReference>
<gene>
    <name evidence="8" type="ORF">FEM55_04740</name>
</gene>
<name>A0A5R9KJT5_9BACT</name>
<evidence type="ECO:0000256" key="4">
    <source>
        <dbReference type="ARBA" id="ARBA00022452"/>
    </source>
</evidence>
<dbReference type="GO" id="GO:0009279">
    <property type="term" value="C:cell outer membrane"/>
    <property type="evidence" value="ECO:0007669"/>
    <property type="project" value="UniProtKB-SubCell"/>
</dbReference>
<protein>
    <submittedName>
        <fullName evidence="8">TolC family protein</fullName>
    </submittedName>
</protein>
<comment type="similarity">
    <text evidence="2">Belongs to the outer membrane factor (OMF) (TC 1.B.17) family.</text>
</comment>
<dbReference type="EMBL" id="VCEI01000011">
    <property type="protein sequence ID" value="TLU96444.1"/>
    <property type="molecule type" value="Genomic_DNA"/>
</dbReference>
<evidence type="ECO:0000256" key="1">
    <source>
        <dbReference type="ARBA" id="ARBA00004442"/>
    </source>
</evidence>
<keyword evidence="7" id="KW-0998">Cell outer membrane</keyword>
<dbReference type="GO" id="GO:0015562">
    <property type="term" value="F:efflux transmembrane transporter activity"/>
    <property type="evidence" value="ECO:0007669"/>
    <property type="project" value="InterPro"/>
</dbReference>